<gene>
    <name evidence="1" type="ORF">L6164_026063</name>
</gene>
<sequence length="138" mass="15349">MNFVSMDVHLYFGYVVASENDGPLNVIPTSLSPVFMFAEDGWIESTLLFLCSFLSLKPCDLHANTKTDEVYAQMTLQPLSSQEQKDVYLLPTKLGTPSKQQTNYSCKKLTASDTCTHGEFSIPLRAAEKVFPPLVGYV</sequence>
<keyword evidence="2" id="KW-1185">Reference proteome</keyword>
<proteinExistence type="predicted"/>
<name>A0ACB9M4H5_BAUVA</name>
<evidence type="ECO:0000313" key="2">
    <source>
        <dbReference type="Proteomes" id="UP000828941"/>
    </source>
</evidence>
<accession>A0ACB9M4H5</accession>
<dbReference type="Proteomes" id="UP000828941">
    <property type="component" value="Chromosome 10"/>
</dbReference>
<evidence type="ECO:0000313" key="1">
    <source>
        <dbReference type="EMBL" id="KAI4318274.1"/>
    </source>
</evidence>
<comment type="caution">
    <text evidence="1">The sequence shown here is derived from an EMBL/GenBank/DDBJ whole genome shotgun (WGS) entry which is preliminary data.</text>
</comment>
<organism evidence="1 2">
    <name type="scientific">Bauhinia variegata</name>
    <name type="common">Purple orchid tree</name>
    <name type="synonym">Phanera variegata</name>
    <dbReference type="NCBI Taxonomy" id="167791"/>
    <lineage>
        <taxon>Eukaryota</taxon>
        <taxon>Viridiplantae</taxon>
        <taxon>Streptophyta</taxon>
        <taxon>Embryophyta</taxon>
        <taxon>Tracheophyta</taxon>
        <taxon>Spermatophyta</taxon>
        <taxon>Magnoliopsida</taxon>
        <taxon>eudicotyledons</taxon>
        <taxon>Gunneridae</taxon>
        <taxon>Pentapetalae</taxon>
        <taxon>rosids</taxon>
        <taxon>fabids</taxon>
        <taxon>Fabales</taxon>
        <taxon>Fabaceae</taxon>
        <taxon>Cercidoideae</taxon>
        <taxon>Cercideae</taxon>
        <taxon>Bauhiniinae</taxon>
        <taxon>Bauhinia</taxon>
    </lineage>
</organism>
<dbReference type="EMBL" id="CM039435">
    <property type="protein sequence ID" value="KAI4318274.1"/>
    <property type="molecule type" value="Genomic_DNA"/>
</dbReference>
<protein>
    <submittedName>
        <fullName evidence="1">Uncharacterized protein</fullName>
    </submittedName>
</protein>
<reference evidence="1 2" key="1">
    <citation type="journal article" date="2022" name="DNA Res.">
        <title>Chromosomal-level genome assembly of the orchid tree Bauhinia variegata (Leguminosae; Cercidoideae) supports the allotetraploid origin hypothesis of Bauhinia.</title>
        <authorList>
            <person name="Zhong Y."/>
            <person name="Chen Y."/>
            <person name="Zheng D."/>
            <person name="Pang J."/>
            <person name="Liu Y."/>
            <person name="Luo S."/>
            <person name="Meng S."/>
            <person name="Qian L."/>
            <person name="Wei D."/>
            <person name="Dai S."/>
            <person name="Zhou R."/>
        </authorList>
    </citation>
    <scope>NUCLEOTIDE SEQUENCE [LARGE SCALE GENOMIC DNA]</scope>
    <source>
        <strain evidence="1">BV-YZ2020</strain>
    </source>
</reference>